<dbReference type="GO" id="GO:0007088">
    <property type="term" value="P:regulation of mitotic nuclear division"/>
    <property type="evidence" value="ECO:0007669"/>
    <property type="project" value="InterPro"/>
</dbReference>
<evidence type="ECO:0000259" key="2">
    <source>
        <dbReference type="Pfam" id="PF12937"/>
    </source>
</evidence>
<dbReference type="GO" id="GO:0005634">
    <property type="term" value="C:nucleus"/>
    <property type="evidence" value="ECO:0007669"/>
    <property type="project" value="TreeGrafter"/>
</dbReference>
<reference evidence="3" key="1">
    <citation type="submission" date="2022-12" db="EMBL/GenBank/DDBJ databases">
        <title>Genome assemblies of Blomia tropicalis.</title>
        <authorList>
            <person name="Cui Y."/>
        </authorList>
    </citation>
    <scope>NUCLEOTIDE SEQUENCE</scope>
    <source>
        <tissue evidence="3">Adult mites</tissue>
    </source>
</reference>
<evidence type="ECO:0000313" key="4">
    <source>
        <dbReference type="Proteomes" id="UP001142055"/>
    </source>
</evidence>
<comment type="caution">
    <text evidence="3">The sequence shown here is derived from an EMBL/GenBank/DDBJ whole genome shotgun (WGS) entry which is preliminary data.</text>
</comment>
<sequence length="143" mass="17268">MNPNHSYQKFDLINALSNYGPVLEKVFSFLHPKDLRVVPCVSHTWRDICYNVTLKANRRRLKALRSLKRVKRKVGTENWPIDIKYKKKRRNESQNERNQQVQPLRRKFSEIQNVGHKNQQQTQFTPTKKKARWKLARVPFKQW</sequence>
<feature type="region of interest" description="Disordered" evidence="1">
    <location>
        <begin position="86"/>
        <end position="105"/>
    </location>
</feature>
<evidence type="ECO:0000313" key="3">
    <source>
        <dbReference type="EMBL" id="KAJ6223594.1"/>
    </source>
</evidence>
<dbReference type="InterPro" id="IPR036047">
    <property type="entry name" value="F-box-like_dom_sf"/>
</dbReference>
<dbReference type="Proteomes" id="UP001142055">
    <property type="component" value="Chromosome 1"/>
</dbReference>
<name>A0A9Q0MDS3_BLOTA</name>
<dbReference type="AlphaFoldDB" id="A0A9Q0MDS3"/>
<keyword evidence="4" id="KW-1185">Reference proteome</keyword>
<dbReference type="OrthoDB" id="6604299at2759"/>
<protein>
    <recommendedName>
        <fullName evidence="2">F-box domain-containing protein</fullName>
    </recommendedName>
</protein>
<organism evidence="3 4">
    <name type="scientific">Blomia tropicalis</name>
    <name type="common">Mite</name>
    <dbReference type="NCBI Taxonomy" id="40697"/>
    <lineage>
        <taxon>Eukaryota</taxon>
        <taxon>Metazoa</taxon>
        <taxon>Ecdysozoa</taxon>
        <taxon>Arthropoda</taxon>
        <taxon>Chelicerata</taxon>
        <taxon>Arachnida</taxon>
        <taxon>Acari</taxon>
        <taxon>Acariformes</taxon>
        <taxon>Sarcoptiformes</taxon>
        <taxon>Astigmata</taxon>
        <taxon>Glycyphagoidea</taxon>
        <taxon>Echimyopodidae</taxon>
        <taxon>Blomia</taxon>
    </lineage>
</organism>
<gene>
    <name evidence="3" type="ORF">RDWZM_002139</name>
</gene>
<feature type="domain" description="F-box" evidence="2">
    <location>
        <begin position="22"/>
        <end position="53"/>
    </location>
</feature>
<proteinExistence type="predicted"/>
<accession>A0A9Q0MDS3</accession>
<dbReference type="CDD" id="cd22086">
    <property type="entry name" value="F-box_EMI"/>
    <property type="match status" value="1"/>
</dbReference>
<dbReference type="PANTHER" id="PTHR15493:SF9">
    <property type="entry name" value="GH14043P"/>
    <property type="match status" value="1"/>
</dbReference>
<dbReference type="Pfam" id="PF12937">
    <property type="entry name" value="F-box-like"/>
    <property type="match status" value="1"/>
</dbReference>
<dbReference type="GO" id="GO:0045835">
    <property type="term" value="P:negative regulation of meiotic nuclear division"/>
    <property type="evidence" value="ECO:0007669"/>
    <property type="project" value="InterPro"/>
</dbReference>
<dbReference type="PANTHER" id="PTHR15493">
    <property type="entry name" value="F-BOX ONLY PROTEIN 5 AND 43"/>
    <property type="match status" value="1"/>
</dbReference>
<dbReference type="InterPro" id="IPR001810">
    <property type="entry name" value="F-box_dom"/>
</dbReference>
<dbReference type="InterPro" id="IPR047147">
    <property type="entry name" value="FBX5_43"/>
</dbReference>
<dbReference type="SUPFAM" id="SSF81383">
    <property type="entry name" value="F-box domain"/>
    <property type="match status" value="1"/>
</dbReference>
<evidence type="ECO:0000256" key="1">
    <source>
        <dbReference type="SAM" id="MobiDB-lite"/>
    </source>
</evidence>
<dbReference type="EMBL" id="JAPWDV010000001">
    <property type="protein sequence ID" value="KAJ6223594.1"/>
    <property type="molecule type" value="Genomic_DNA"/>
</dbReference>
<dbReference type="Gene3D" id="1.20.1280.50">
    <property type="match status" value="1"/>
</dbReference>